<evidence type="ECO:0000313" key="4">
    <source>
        <dbReference type="Proteomes" id="UP001341840"/>
    </source>
</evidence>
<comment type="caution">
    <text evidence="3">The sequence shown here is derived from an EMBL/GenBank/DDBJ whole genome shotgun (WGS) entry which is preliminary data.</text>
</comment>
<protein>
    <submittedName>
        <fullName evidence="3">Uncharacterized protein</fullName>
    </submittedName>
</protein>
<evidence type="ECO:0000256" key="1">
    <source>
        <dbReference type="SAM" id="Coils"/>
    </source>
</evidence>
<dbReference type="Proteomes" id="UP001341840">
    <property type="component" value="Unassembled WGS sequence"/>
</dbReference>
<feature type="compositionally biased region" description="Low complexity" evidence="2">
    <location>
        <begin position="391"/>
        <end position="407"/>
    </location>
</feature>
<accession>A0ABU6RB71</accession>
<sequence length="635" mass="70562">MGFLGRFIFSDGVKGPILAVKGGCFRRLFSQLFIKTDFLRLVLVFSSLHKVNLMAENPEVRPEAGAAEAVQMPREVSTLYRWVAPDVLGAPSILNQAYLDELKGTGVIFGGGDLERRYKVKAARQGERVCFMNLDHPTKPHWLWVNERLLLRACIAPSQLHPNAWASIRCFELVTEWLQLSQEPEVFMCLFTFYSANTQGKTKKGYMSVRPTKYRKIFGLFEDSFHDFKGRDFKIFPVGTHRPFWLSLDGDDRFPSYWTDRAGFDVAPVTYKGLRVEKKDTVDVLTILFAKNNLAPKALLGRPDEARRDVVRMAGNDVTLNRLRHLVRLAASTGAAVPTTPVAGHAGSGPSSTARGSALPVGPTPNVIITPEEGSSNDRGRNVGVNREVASSIREQQLSSPSSSKRSMPVETSAAKRQRTETSACEFNPLDRSFDASKFIAENLLGPKAQEALRDYDPVKSFGWVQWVLLKSATIMKSVEPRLTMMDEAERHNQRLVGDLKALNLQNVVLEEQLKDAPAAEGKAEEDLKGAEKNLEVLKQKKEEEVATLQNRIKELESEVLRLKDSMAAEGKIPGLEKQRDENAEDAKAAVAATEGVLKAQLAVLLPEFDVSQIGFFKELVDGKVVDLPMDPPPS</sequence>
<name>A0ABU6RB71_9FABA</name>
<keyword evidence="4" id="KW-1185">Reference proteome</keyword>
<evidence type="ECO:0000313" key="3">
    <source>
        <dbReference type="EMBL" id="MED6121049.1"/>
    </source>
</evidence>
<gene>
    <name evidence="3" type="ORF">PIB30_026390</name>
</gene>
<feature type="region of interest" description="Disordered" evidence="2">
    <location>
        <begin position="338"/>
        <end position="424"/>
    </location>
</feature>
<proteinExistence type="predicted"/>
<organism evidence="3 4">
    <name type="scientific">Stylosanthes scabra</name>
    <dbReference type="NCBI Taxonomy" id="79078"/>
    <lineage>
        <taxon>Eukaryota</taxon>
        <taxon>Viridiplantae</taxon>
        <taxon>Streptophyta</taxon>
        <taxon>Embryophyta</taxon>
        <taxon>Tracheophyta</taxon>
        <taxon>Spermatophyta</taxon>
        <taxon>Magnoliopsida</taxon>
        <taxon>eudicotyledons</taxon>
        <taxon>Gunneridae</taxon>
        <taxon>Pentapetalae</taxon>
        <taxon>rosids</taxon>
        <taxon>fabids</taxon>
        <taxon>Fabales</taxon>
        <taxon>Fabaceae</taxon>
        <taxon>Papilionoideae</taxon>
        <taxon>50 kb inversion clade</taxon>
        <taxon>dalbergioids sensu lato</taxon>
        <taxon>Dalbergieae</taxon>
        <taxon>Pterocarpus clade</taxon>
        <taxon>Stylosanthes</taxon>
    </lineage>
</organism>
<feature type="coiled-coil region" evidence="1">
    <location>
        <begin position="486"/>
        <end position="566"/>
    </location>
</feature>
<keyword evidence="1" id="KW-0175">Coiled coil</keyword>
<dbReference type="EMBL" id="JASCZI010030307">
    <property type="protein sequence ID" value="MED6121049.1"/>
    <property type="molecule type" value="Genomic_DNA"/>
</dbReference>
<reference evidence="3 4" key="1">
    <citation type="journal article" date="2023" name="Plants (Basel)">
        <title>Bridging the Gap: Combining Genomics and Transcriptomics Approaches to Understand Stylosanthes scabra, an Orphan Legume from the Brazilian Caatinga.</title>
        <authorList>
            <person name="Ferreira-Neto J.R.C."/>
            <person name="da Silva M.D."/>
            <person name="Binneck E."/>
            <person name="de Melo N.F."/>
            <person name="da Silva R.H."/>
            <person name="de Melo A.L.T.M."/>
            <person name="Pandolfi V."/>
            <person name="Bustamante F.O."/>
            <person name="Brasileiro-Vidal A.C."/>
            <person name="Benko-Iseppon A.M."/>
        </authorList>
    </citation>
    <scope>NUCLEOTIDE SEQUENCE [LARGE SCALE GENOMIC DNA]</scope>
    <source>
        <tissue evidence="3">Leaves</tissue>
    </source>
</reference>
<evidence type="ECO:0000256" key="2">
    <source>
        <dbReference type="SAM" id="MobiDB-lite"/>
    </source>
</evidence>